<dbReference type="SUPFAM" id="SSF53850">
    <property type="entry name" value="Periplasmic binding protein-like II"/>
    <property type="match status" value="1"/>
</dbReference>
<dbReference type="OrthoDB" id="9801799at2"/>
<dbReference type="PANTHER" id="PTHR30290:SF38">
    <property type="entry name" value="D,D-DIPEPTIDE-BINDING PERIPLASMIC PROTEIN DDPA-RELATED"/>
    <property type="match status" value="1"/>
</dbReference>
<dbReference type="InterPro" id="IPR030678">
    <property type="entry name" value="Peptide/Ni-bd"/>
</dbReference>
<dbReference type="STRING" id="658167.SAMN04488135_103117"/>
<proteinExistence type="inferred from homology"/>
<feature type="signal peptide" evidence="3">
    <location>
        <begin position="1"/>
        <end position="20"/>
    </location>
</feature>
<dbReference type="InterPro" id="IPR023765">
    <property type="entry name" value="SBP_5_CS"/>
</dbReference>
<evidence type="ECO:0000313" key="6">
    <source>
        <dbReference type="Proteomes" id="UP000184226"/>
    </source>
</evidence>
<dbReference type="PROSITE" id="PS01040">
    <property type="entry name" value="SBP_BACTERIAL_5"/>
    <property type="match status" value="1"/>
</dbReference>
<dbReference type="CDD" id="cd08502">
    <property type="entry name" value="PBP2_NikA_DppA_OppA_like_16"/>
    <property type="match status" value="1"/>
</dbReference>
<evidence type="ECO:0000256" key="1">
    <source>
        <dbReference type="ARBA" id="ARBA00005695"/>
    </source>
</evidence>
<evidence type="ECO:0000256" key="2">
    <source>
        <dbReference type="ARBA" id="ARBA00022729"/>
    </source>
</evidence>
<evidence type="ECO:0000259" key="4">
    <source>
        <dbReference type="Pfam" id="PF00496"/>
    </source>
</evidence>
<feature type="chain" id="PRO_5012974361" evidence="3">
    <location>
        <begin position="21"/>
        <end position="525"/>
    </location>
</feature>
<protein>
    <submittedName>
        <fullName evidence="5">Peptide/nickel transport system substrate-binding protein</fullName>
    </submittedName>
</protein>
<feature type="domain" description="Solute-binding protein family 5" evidence="4">
    <location>
        <begin position="82"/>
        <end position="431"/>
    </location>
</feature>
<organism evidence="5 6">
    <name type="scientific">Pollutimonas bauzanensis</name>
    <dbReference type="NCBI Taxonomy" id="658167"/>
    <lineage>
        <taxon>Bacteria</taxon>
        <taxon>Pseudomonadati</taxon>
        <taxon>Pseudomonadota</taxon>
        <taxon>Betaproteobacteria</taxon>
        <taxon>Burkholderiales</taxon>
        <taxon>Alcaligenaceae</taxon>
        <taxon>Pollutimonas</taxon>
    </lineage>
</organism>
<evidence type="ECO:0000313" key="5">
    <source>
        <dbReference type="EMBL" id="SHH39580.1"/>
    </source>
</evidence>
<evidence type="ECO:0000256" key="3">
    <source>
        <dbReference type="SAM" id="SignalP"/>
    </source>
</evidence>
<dbReference type="GO" id="GO:1904680">
    <property type="term" value="F:peptide transmembrane transporter activity"/>
    <property type="evidence" value="ECO:0007669"/>
    <property type="project" value="TreeGrafter"/>
</dbReference>
<dbReference type="Gene3D" id="3.40.190.10">
    <property type="entry name" value="Periplasmic binding protein-like II"/>
    <property type="match status" value="1"/>
</dbReference>
<dbReference type="AlphaFoldDB" id="A0A1M5SMB7"/>
<dbReference type="Pfam" id="PF00496">
    <property type="entry name" value="SBP_bac_5"/>
    <property type="match status" value="1"/>
</dbReference>
<dbReference type="GO" id="GO:0030288">
    <property type="term" value="C:outer membrane-bounded periplasmic space"/>
    <property type="evidence" value="ECO:0007669"/>
    <property type="project" value="UniProtKB-ARBA"/>
</dbReference>
<accession>A0A1M5SMB7</accession>
<dbReference type="PIRSF" id="PIRSF002741">
    <property type="entry name" value="MppA"/>
    <property type="match status" value="1"/>
</dbReference>
<comment type="similarity">
    <text evidence="1">Belongs to the bacterial solute-binding protein 5 family.</text>
</comment>
<gene>
    <name evidence="5" type="ORF">SAMN04488135_103117</name>
</gene>
<dbReference type="RefSeq" id="WP_073102312.1">
    <property type="nucleotide sequence ID" value="NZ_FQXE01000003.1"/>
</dbReference>
<keyword evidence="6" id="KW-1185">Reference proteome</keyword>
<name>A0A1M5SMB7_9BURK</name>
<sequence length="525" mass="57803">MKYNLWRAALRIAFSLSLGAAVPAGALAAAQAAAQPERGGTLNIAYPANPATLDPHLTTNQATRDVARNIFEQLLTLDDKYQVVPELAESFRISDDGLAYTFVLRKGISFHNGQPLTADDVVASMDKWLKTSTQGKANLQGARFAKVDDATVRMTLEKPSLLGPNILADTAPFPGIMPKSVIDAAGGKGIAEYIGTGPYKLKEWRPDQYVLLTRYDGYVSRTEPSSGLAGAKHAWLDNIYFRYVTDESTRLAGIITGEYDLALGLPLDNAAQIDATDGVSNYFASGGTITYVFNKAQGPFADLKLRQAFNEALDYNAALVATYSDPRFFELDPSLSLPTQAQWHTTAGKPYYNRHDLDAARKLVKESGYKGEEVVILTTRDYPEHFSFAVVAQQTLKSIGVKSRLDVYDWATLQERRRDPKNFDVFAMTFAVRPTINQNPYLASSAKYAGLSNSPEIDRSLAEITAAPSLAAARPLIERLEKEVWEYLPVVKVGNIQQLYAVRDNVRGLDDLIGPVLWNVYLAKK</sequence>
<dbReference type="GO" id="GO:0015833">
    <property type="term" value="P:peptide transport"/>
    <property type="evidence" value="ECO:0007669"/>
    <property type="project" value="TreeGrafter"/>
</dbReference>
<keyword evidence="2 3" id="KW-0732">Signal</keyword>
<dbReference type="GO" id="GO:0043190">
    <property type="term" value="C:ATP-binding cassette (ABC) transporter complex"/>
    <property type="evidence" value="ECO:0007669"/>
    <property type="project" value="InterPro"/>
</dbReference>
<dbReference type="InterPro" id="IPR000914">
    <property type="entry name" value="SBP_5_dom"/>
</dbReference>
<dbReference type="PANTHER" id="PTHR30290">
    <property type="entry name" value="PERIPLASMIC BINDING COMPONENT OF ABC TRANSPORTER"/>
    <property type="match status" value="1"/>
</dbReference>
<dbReference type="Proteomes" id="UP000184226">
    <property type="component" value="Unassembled WGS sequence"/>
</dbReference>
<dbReference type="EMBL" id="FQXE01000003">
    <property type="protein sequence ID" value="SHH39580.1"/>
    <property type="molecule type" value="Genomic_DNA"/>
</dbReference>
<dbReference type="InterPro" id="IPR039424">
    <property type="entry name" value="SBP_5"/>
</dbReference>
<dbReference type="Gene3D" id="3.90.76.10">
    <property type="entry name" value="Dipeptide-binding Protein, Domain 1"/>
    <property type="match status" value="1"/>
</dbReference>
<reference evidence="5 6" key="1">
    <citation type="submission" date="2016-11" db="EMBL/GenBank/DDBJ databases">
        <authorList>
            <person name="Jaros S."/>
            <person name="Januszkiewicz K."/>
            <person name="Wedrychowicz H."/>
        </authorList>
    </citation>
    <scope>NUCLEOTIDE SEQUENCE [LARGE SCALE GENOMIC DNA]</scope>
    <source>
        <strain evidence="5 6">CGMCC 1.10190</strain>
    </source>
</reference>
<dbReference type="Gene3D" id="3.10.105.10">
    <property type="entry name" value="Dipeptide-binding Protein, Domain 3"/>
    <property type="match status" value="1"/>
</dbReference>